<proteinExistence type="inferred from homology"/>
<reference evidence="6 7" key="1">
    <citation type="submission" date="2016-12" db="EMBL/GenBank/DDBJ databases">
        <title>Diversity of luminous bacteria.</title>
        <authorList>
            <person name="Yoshizawa S."/>
            <person name="Kogure K."/>
        </authorList>
    </citation>
    <scope>NUCLEOTIDE SEQUENCE [LARGE SCALE GENOMIC DNA]</scope>
    <source>
        <strain evidence="6 7">NBRC 105001</strain>
    </source>
</reference>
<keyword evidence="2" id="KW-0808">Transferase</keyword>
<comment type="similarity">
    <text evidence="1">Belongs to the stealth family.</text>
</comment>
<evidence type="ECO:0000259" key="4">
    <source>
        <dbReference type="Pfam" id="PF11380"/>
    </source>
</evidence>
<protein>
    <recommendedName>
        <fullName evidence="8">Stealth protein SacB</fullName>
    </recommendedName>
</protein>
<gene>
    <name evidence="6" type="ORF">BTO23_19070</name>
</gene>
<evidence type="ECO:0008006" key="8">
    <source>
        <dbReference type="Google" id="ProtNLM"/>
    </source>
</evidence>
<dbReference type="AlphaFoldDB" id="A0A2S7X5G9"/>
<dbReference type="EMBL" id="MSCP01000003">
    <property type="protein sequence ID" value="PQJ85422.1"/>
    <property type="molecule type" value="Genomic_DNA"/>
</dbReference>
<dbReference type="GO" id="GO:0016772">
    <property type="term" value="F:transferase activity, transferring phosphorus-containing groups"/>
    <property type="evidence" value="ECO:0007669"/>
    <property type="project" value="InterPro"/>
</dbReference>
<evidence type="ECO:0000256" key="2">
    <source>
        <dbReference type="ARBA" id="ARBA00022679"/>
    </source>
</evidence>
<dbReference type="InterPro" id="IPR047141">
    <property type="entry name" value="Stealth"/>
</dbReference>
<keyword evidence="3" id="KW-0270">Exopolysaccharide synthesis</keyword>
<evidence type="ECO:0000256" key="1">
    <source>
        <dbReference type="ARBA" id="ARBA00007583"/>
    </source>
</evidence>
<evidence type="ECO:0000313" key="6">
    <source>
        <dbReference type="EMBL" id="PQJ85422.1"/>
    </source>
</evidence>
<comment type="caution">
    <text evidence="6">The sequence shown here is derived from an EMBL/GenBank/DDBJ whole genome shotgun (WGS) entry which is preliminary data.</text>
</comment>
<dbReference type="PANTHER" id="PTHR24045">
    <property type="match status" value="1"/>
</dbReference>
<dbReference type="InterPro" id="IPR031358">
    <property type="entry name" value="Stealth_CR1"/>
</dbReference>
<feature type="domain" description="Stealth protein CR1 conserved region 1" evidence="5">
    <location>
        <begin position="17"/>
        <end position="38"/>
    </location>
</feature>
<feature type="domain" description="Stealth protein CR2 conserved region 2" evidence="4">
    <location>
        <begin position="58"/>
        <end position="159"/>
    </location>
</feature>
<accession>A0A2S7X5G9</accession>
<name>A0A2S7X5G9_9GAMM</name>
<sequence>MSSLKLDYRSILMTINKVDIVYTWVDGTDPIWQEKKEYHLNSKQEYLQCQNSQISDDRYIEHCELKYSLRSICKFASWVNHIYIVTDNQTPHWLKKTDKITIIDHKDIIPEEFLPTFNSSVIESFLHKIPNLADNFIYFNDDMMIGRVTKISDFFKNEKPRVFTSSIFPSRKKVKDKPTYNMLSIKNSRDKVKKIIKANLNYGLRHGIRPINKSHFSESACLFNHVLQSNFNEKFRLTPFSLLYLYTFYEIAKNRSAITYQKHLKKPLLFDLFSTFIYINNNNIEYFSSNFEQLSPLVFCINETNTPLEKLPLFSNGLLSEKSEFEL</sequence>
<dbReference type="Pfam" id="PF17101">
    <property type="entry name" value="Stealth_CR1"/>
    <property type="match status" value="1"/>
</dbReference>
<evidence type="ECO:0000256" key="3">
    <source>
        <dbReference type="ARBA" id="ARBA00023169"/>
    </source>
</evidence>
<dbReference type="OrthoDB" id="9776077at2"/>
<dbReference type="PANTHER" id="PTHR24045:SF0">
    <property type="entry name" value="N-ACETYLGLUCOSAMINE-1-PHOSPHOTRANSFERASE SUBUNITS ALPHA_BETA"/>
    <property type="match status" value="1"/>
</dbReference>
<evidence type="ECO:0000259" key="5">
    <source>
        <dbReference type="Pfam" id="PF17101"/>
    </source>
</evidence>
<dbReference type="InterPro" id="IPR021520">
    <property type="entry name" value="Stealth_CR2"/>
</dbReference>
<evidence type="ECO:0000313" key="7">
    <source>
        <dbReference type="Proteomes" id="UP000239273"/>
    </source>
</evidence>
<organism evidence="6 7">
    <name type="scientific">Aliivibrio sifiae</name>
    <dbReference type="NCBI Taxonomy" id="566293"/>
    <lineage>
        <taxon>Bacteria</taxon>
        <taxon>Pseudomonadati</taxon>
        <taxon>Pseudomonadota</taxon>
        <taxon>Gammaproteobacteria</taxon>
        <taxon>Vibrionales</taxon>
        <taxon>Vibrionaceae</taxon>
        <taxon>Aliivibrio</taxon>
    </lineage>
</organism>
<dbReference type="Pfam" id="PF11380">
    <property type="entry name" value="Stealth_CR2"/>
    <property type="match status" value="1"/>
</dbReference>
<dbReference type="GO" id="GO:0000271">
    <property type="term" value="P:polysaccharide biosynthetic process"/>
    <property type="evidence" value="ECO:0007669"/>
    <property type="project" value="UniProtKB-KW"/>
</dbReference>
<dbReference type="Proteomes" id="UP000239273">
    <property type="component" value="Unassembled WGS sequence"/>
</dbReference>